<feature type="compositionally biased region" description="Polar residues" evidence="1">
    <location>
        <begin position="17"/>
        <end position="27"/>
    </location>
</feature>
<dbReference type="EMBL" id="JAWWNJ010000004">
    <property type="protein sequence ID" value="KAK7057315.1"/>
    <property type="molecule type" value="Genomic_DNA"/>
</dbReference>
<name>A0AAW0DZG3_9AGAR</name>
<accession>A0AAW0DZG3</accession>
<comment type="caution">
    <text evidence="2">The sequence shown here is derived from an EMBL/GenBank/DDBJ whole genome shotgun (WGS) entry which is preliminary data.</text>
</comment>
<evidence type="ECO:0000256" key="1">
    <source>
        <dbReference type="SAM" id="MobiDB-lite"/>
    </source>
</evidence>
<gene>
    <name evidence="2" type="ORF">R3P38DRAFT_2840553</name>
</gene>
<proteinExistence type="predicted"/>
<evidence type="ECO:0000313" key="3">
    <source>
        <dbReference type="Proteomes" id="UP001362999"/>
    </source>
</evidence>
<feature type="compositionally biased region" description="Basic and acidic residues" evidence="1">
    <location>
        <begin position="29"/>
        <end position="39"/>
    </location>
</feature>
<dbReference type="Proteomes" id="UP001362999">
    <property type="component" value="Unassembled WGS sequence"/>
</dbReference>
<organism evidence="2 3">
    <name type="scientific">Favolaschia claudopus</name>
    <dbReference type="NCBI Taxonomy" id="2862362"/>
    <lineage>
        <taxon>Eukaryota</taxon>
        <taxon>Fungi</taxon>
        <taxon>Dikarya</taxon>
        <taxon>Basidiomycota</taxon>
        <taxon>Agaricomycotina</taxon>
        <taxon>Agaricomycetes</taxon>
        <taxon>Agaricomycetidae</taxon>
        <taxon>Agaricales</taxon>
        <taxon>Marasmiineae</taxon>
        <taxon>Mycenaceae</taxon>
        <taxon>Favolaschia</taxon>
    </lineage>
</organism>
<feature type="region of interest" description="Disordered" evidence="1">
    <location>
        <begin position="1"/>
        <end position="44"/>
    </location>
</feature>
<keyword evidence="3" id="KW-1185">Reference proteome</keyword>
<evidence type="ECO:0000313" key="2">
    <source>
        <dbReference type="EMBL" id="KAK7057315.1"/>
    </source>
</evidence>
<protein>
    <submittedName>
        <fullName evidence="2">Uncharacterized protein</fullName>
    </submittedName>
</protein>
<sequence>MLRTATRLARRPPNSLVVANTRPSSSAAVHDDHHHHEQDDTVYPPQGFGAPIWRKTLVCTIGAVIFYEYLGVPADNEKPWVPATEVTSAGSSSSLDLASARAAKEDTLLKDRHLVRTATRPPMYRSRTNPNDAFDHVSPYSNAVGQKVEWNGVRKGPIIPGLAEARARSTSSPSS</sequence>
<dbReference type="AlphaFoldDB" id="A0AAW0DZG3"/>
<reference evidence="2 3" key="1">
    <citation type="journal article" date="2024" name="J Genomics">
        <title>Draft genome sequencing and assembly of Favolaschia claudopus CIRM-BRFM 2984 isolated from oak limbs.</title>
        <authorList>
            <person name="Navarro D."/>
            <person name="Drula E."/>
            <person name="Chaduli D."/>
            <person name="Cazenave R."/>
            <person name="Ahrendt S."/>
            <person name="Wang J."/>
            <person name="Lipzen A."/>
            <person name="Daum C."/>
            <person name="Barry K."/>
            <person name="Grigoriev I.V."/>
            <person name="Favel A."/>
            <person name="Rosso M.N."/>
            <person name="Martin F."/>
        </authorList>
    </citation>
    <scope>NUCLEOTIDE SEQUENCE [LARGE SCALE GENOMIC DNA]</scope>
    <source>
        <strain evidence="2 3">CIRM-BRFM 2984</strain>
    </source>
</reference>